<dbReference type="EMBL" id="AUZY01003583">
    <property type="protein sequence ID" value="EQD68228.1"/>
    <property type="molecule type" value="Genomic_DNA"/>
</dbReference>
<keyword evidence="3" id="KW-1003">Cell membrane</keyword>
<feature type="non-terminal residue" evidence="10">
    <location>
        <position position="250"/>
    </location>
</feature>
<feature type="transmembrane region" description="Helical" evidence="9">
    <location>
        <begin position="6"/>
        <end position="27"/>
    </location>
</feature>
<evidence type="ECO:0000256" key="3">
    <source>
        <dbReference type="ARBA" id="ARBA00022475"/>
    </source>
</evidence>
<dbReference type="PANTHER" id="PTHR11795">
    <property type="entry name" value="BRANCHED-CHAIN AMINO ACID TRANSPORT SYSTEM PERMEASE PROTEIN LIVH"/>
    <property type="match status" value="1"/>
</dbReference>
<reference evidence="10" key="2">
    <citation type="journal article" date="2014" name="ISME J.">
        <title>Microbial stratification in low pH oxic and suboxic macroscopic growths along an acid mine drainage.</title>
        <authorList>
            <person name="Mendez-Garcia C."/>
            <person name="Mesa V."/>
            <person name="Sprenger R.R."/>
            <person name="Richter M."/>
            <person name="Diez M.S."/>
            <person name="Solano J."/>
            <person name="Bargiela R."/>
            <person name="Golyshina O.V."/>
            <person name="Manteca A."/>
            <person name="Ramos J.L."/>
            <person name="Gallego J.R."/>
            <person name="Llorente I."/>
            <person name="Martins Dos Santos V.A."/>
            <person name="Jensen O.N."/>
            <person name="Pelaez A.I."/>
            <person name="Sanchez J."/>
            <person name="Ferrer M."/>
        </authorList>
    </citation>
    <scope>NUCLEOTIDE SEQUENCE</scope>
</reference>
<keyword evidence="7 9" id="KW-0472">Membrane</keyword>
<feature type="transmembrane region" description="Helical" evidence="9">
    <location>
        <begin position="198"/>
        <end position="220"/>
    </location>
</feature>
<proteinExistence type="inferred from homology"/>
<organism evidence="10">
    <name type="scientific">mine drainage metagenome</name>
    <dbReference type="NCBI Taxonomy" id="410659"/>
    <lineage>
        <taxon>unclassified sequences</taxon>
        <taxon>metagenomes</taxon>
        <taxon>ecological metagenomes</taxon>
    </lineage>
</organism>
<evidence type="ECO:0000256" key="2">
    <source>
        <dbReference type="ARBA" id="ARBA00022448"/>
    </source>
</evidence>
<feature type="transmembrane region" description="Helical" evidence="9">
    <location>
        <begin position="147"/>
        <end position="170"/>
    </location>
</feature>
<evidence type="ECO:0000256" key="9">
    <source>
        <dbReference type="SAM" id="Phobius"/>
    </source>
</evidence>
<keyword evidence="6 9" id="KW-1133">Transmembrane helix</keyword>
<protein>
    <submittedName>
        <fullName evidence="10">Branched-chain amino acid ABC transporter permease</fullName>
    </submittedName>
</protein>
<comment type="similarity">
    <text evidence="8">Belongs to the binding-protein-dependent transport system permease family. LivHM subfamily.</text>
</comment>
<keyword evidence="2" id="KW-0813">Transport</keyword>
<evidence type="ECO:0000256" key="4">
    <source>
        <dbReference type="ARBA" id="ARBA00022692"/>
    </source>
</evidence>
<comment type="caution">
    <text evidence="10">The sequence shown here is derived from an EMBL/GenBank/DDBJ whole genome shotgun (WGS) entry which is preliminary data.</text>
</comment>
<keyword evidence="4 9" id="KW-0812">Transmembrane</keyword>
<dbReference type="GO" id="GO:0005886">
    <property type="term" value="C:plasma membrane"/>
    <property type="evidence" value="ECO:0007669"/>
    <property type="project" value="UniProtKB-SubCell"/>
</dbReference>
<dbReference type="GO" id="GO:0006865">
    <property type="term" value="P:amino acid transport"/>
    <property type="evidence" value="ECO:0007669"/>
    <property type="project" value="UniProtKB-KW"/>
</dbReference>
<dbReference type="GO" id="GO:0022857">
    <property type="term" value="F:transmembrane transporter activity"/>
    <property type="evidence" value="ECO:0007669"/>
    <property type="project" value="InterPro"/>
</dbReference>
<sequence length="250" mass="27340">MEFVGFNPFLVALLGGLGVGSLYVVFALGMTLLIGVMRVINFTQGYLMLLGAYLAYFLWEDYGLNPLLSLVIVLPALFVVGVLFHFLMVQPVLKRPYFEDTTLLLTFAGFLIMDNIYVSFWTDNQRQIPTSYFNTAVIIPSPWGDAVLSQVVLIGAGMAAAATVLLWAYLRYTWTGRAMRAASQDLEAAQLLGIPVRWLYATSFGLSAALAGVAGVVVAMEFLFFPEFGFDYLLKAFGVIMMGGMGNIGG</sequence>
<comment type="subcellular location">
    <subcellularLocation>
        <location evidence="1">Cell membrane</location>
        <topology evidence="1">Multi-pass membrane protein</topology>
    </subcellularLocation>
</comment>
<dbReference type="PANTHER" id="PTHR11795:SF445">
    <property type="entry name" value="AMINO ACID ABC TRANSPORTER PERMEASE PROTEIN"/>
    <property type="match status" value="1"/>
</dbReference>
<dbReference type="InterPro" id="IPR052157">
    <property type="entry name" value="BCAA_transport_permease"/>
</dbReference>
<dbReference type="InterPro" id="IPR001851">
    <property type="entry name" value="ABC_transp_permease"/>
</dbReference>
<feature type="transmembrane region" description="Helical" evidence="9">
    <location>
        <begin position="65"/>
        <end position="89"/>
    </location>
</feature>
<name>T1BHW8_9ZZZZ</name>
<feature type="transmembrane region" description="Helical" evidence="9">
    <location>
        <begin position="39"/>
        <end position="59"/>
    </location>
</feature>
<evidence type="ECO:0000256" key="1">
    <source>
        <dbReference type="ARBA" id="ARBA00004651"/>
    </source>
</evidence>
<dbReference type="CDD" id="cd06582">
    <property type="entry name" value="TM_PBP1_LivH_like"/>
    <property type="match status" value="1"/>
</dbReference>
<evidence type="ECO:0000256" key="5">
    <source>
        <dbReference type="ARBA" id="ARBA00022970"/>
    </source>
</evidence>
<evidence type="ECO:0000256" key="7">
    <source>
        <dbReference type="ARBA" id="ARBA00023136"/>
    </source>
</evidence>
<evidence type="ECO:0000313" key="10">
    <source>
        <dbReference type="EMBL" id="EQD68228.1"/>
    </source>
</evidence>
<gene>
    <name evidence="10" type="ORF">B1B_05642</name>
</gene>
<keyword evidence="5" id="KW-0029">Amino-acid transport</keyword>
<accession>T1BHW8</accession>
<dbReference type="Pfam" id="PF02653">
    <property type="entry name" value="BPD_transp_2"/>
    <property type="match status" value="1"/>
</dbReference>
<evidence type="ECO:0000256" key="8">
    <source>
        <dbReference type="ARBA" id="ARBA00037998"/>
    </source>
</evidence>
<dbReference type="AlphaFoldDB" id="T1BHW8"/>
<feature type="transmembrane region" description="Helical" evidence="9">
    <location>
        <begin position="101"/>
        <end position="120"/>
    </location>
</feature>
<reference evidence="10" key="1">
    <citation type="submission" date="2013-08" db="EMBL/GenBank/DDBJ databases">
        <authorList>
            <person name="Mendez C."/>
            <person name="Richter M."/>
            <person name="Ferrer M."/>
            <person name="Sanchez J."/>
        </authorList>
    </citation>
    <scope>NUCLEOTIDE SEQUENCE</scope>
</reference>
<evidence type="ECO:0000256" key="6">
    <source>
        <dbReference type="ARBA" id="ARBA00022989"/>
    </source>
</evidence>